<evidence type="ECO:0000256" key="2">
    <source>
        <dbReference type="SAM" id="Phobius"/>
    </source>
</evidence>
<feature type="transmembrane region" description="Helical" evidence="2">
    <location>
        <begin position="370"/>
        <end position="388"/>
    </location>
</feature>
<reference evidence="5" key="1">
    <citation type="thesis" date="2020" institute="ProQuest LLC" country="789 East Eisenhower Parkway, Ann Arbor, MI, USA">
        <title>Comparative Genomics and Chromosome Evolution.</title>
        <authorList>
            <person name="Mudd A.B."/>
        </authorList>
    </citation>
    <scope>NUCLEOTIDE SEQUENCE</scope>
    <source>
        <strain evidence="5">1538</strain>
        <tissue evidence="5">Blood</tissue>
    </source>
</reference>
<dbReference type="InterPro" id="IPR003599">
    <property type="entry name" value="Ig_sub"/>
</dbReference>
<dbReference type="PANTHER" id="PTHR23411">
    <property type="entry name" value="TAPASIN"/>
    <property type="match status" value="1"/>
</dbReference>
<keyword evidence="2" id="KW-0472">Membrane</keyword>
<protein>
    <recommendedName>
        <fullName evidence="4">Ig-like domain-containing protein</fullName>
    </recommendedName>
</protein>
<dbReference type="InterPro" id="IPR003006">
    <property type="entry name" value="Ig/MHC_CS"/>
</dbReference>
<organism evidence="5 6">
    <name type="scientific">Pyxicephalus adspersus</name>
    <name type="common">African bullfrog</name>
    <dbReference type="NCBI Taxonomy" id="30357"/>
    <lineage>
        <taxon>Eukaryota</taxon>
        <taxon>Metazoa</taxon>
        <taxon>Chordata</taxon>
        <taxon>Craniata</taxon>
        <taxon>Vertebrata</taxon>
        <taxon>Euteleostomi</taxon>
        <taxon>Amphibia</taxon>
        <taxon>Batrachia</taxon>
        <taxon>Anura</taxon>
        <taxon>Neobatrachia</taxon>
        <taxon>Ranoidea</taxon>
        <taxon>Pyxicephalidae</taxon>
        <taxon>Pyxicephalinae</taxon>
        <taxon>Pyxicephalus</taxon>
    </lineage>
</organism>
<dbReference type="SMART" id="SM00409">
    <property type="entry name" value="IG"/>
    <property type="match status" value="1"/>
</dbReference>
<feature type="signal peptide" evidence="3">
    <location>
        <begin position="1"/>
        <end position="24"/>
    </location>
</feature>
<feature type="domain" description="Ig-like" evidence="4">
    <location>
        <begin position="269"/>
        <end position="358"/>
    </location>
</feature>
<gene>
    <name evidence="5" type="ORF">GDO54_004178</name>
</gene>
<sequence length="409" mass="45716">MKKIGHIIVGLILTLNSSLFQCAAVPQIQQAVDVLLPCEYVLMEQGSAGLSFTRQKMTLVLRNLTVTEEQQSDPLPEYQTPEDTEVPIFEATVNLPPLPFVERLLHVECEGEEIPCEFTPLYSKFYIAHIRLPEINIALVAKAESDVDPDQPLSEKSIIPLTADILISSSPPSQMASVSKEVNLNCQVWGDVEDVDIEWHLQKEGKGKKINPEEDSHISIEQKKQEWKEDSSLTIDKLTVHYEGTYICAVSLGLHRLQQILQLKIKEPPRVTLSLIKDPVPSVICHTDRYYPLDVEVEWLLNGAPLTDTTPVTSSHRRNSDGTYNLFSQLQVSIPAPGASSHKYTCVVSHVSSEEPILIDIIVSPPEPSLLFQIICFTSSLILLAFMLKAIHMFARTVPHGVEKDKKLS</sequence>
<dbReference type="PROSITE" id="PS00290">
    <property type="entry name" value="IG_MHC"/>
    <property type="match status" value="1"/>
</dbReference>
<proteinExistence type="predicted"/>
<evidence type="ECO:0000259" key="4">
    <source>
        <dbReference type="PROSITE" id="PS50835"/>
    </source>
</evidence>
<keyword evidence="2" id="KW-1133">Transmembrane helix</keyword>
<dbReference type="InterPro" id="IPR007110">
    <property type="entry name" value="Ig-like_dom"/>
</dbReference>
<dbReference type="EMBL" id="DYDO01000012">
    <property type="protein sequence ID" value="DBA14901.1"/>
    <property type="molecule type" value="Genomic_DNA"/>
</dbReference>
<dbReference type="InterPro" id="IPR050380">
    <property type="entry name" value="Immune_Resp_Modulators"/>
</dbReference>
<evidence type="ECO:0000256" key="3">
    <source>
        <dbReference type="SAM" id="SignalP"/>
    </source>
</evidence>
<feature type="chain" id="PRO_5043371338" description="Ig-like domain-containing protein" evidence="3">
    <location>
        <begin position="25"/>
        <end position="409"/>
    </location>
</feature>
<name>A0AAV2ZSP3_PYXAD</name>
<dbReference type="AlphaFoldDB" id="A0AAV2ZSP3"/>
<evidence type="ECO:0000313" key="5">
    <source>
        <dbReference type="EMBL" id="DBA14901.1"/>
    </source>
</evidence>
<dbReference type="SUPFAM" id="SSF48726">
    <property type="entry name" value="Immunoglobulin"/>
    <property type="match status" value="2"/>
</dbReference>
<dbReference type="Gene3D" id="2.60.40.10">
    <property type="entry name" value="Immunoglobulins"/>
    <property type="match status" value="2"/>
</dbReference>
<evidence type="ECO:0000313" key="6">
    <source>
        <dbReference type="Proteomes" id="UP001181693"/>
    </source>
</evidence>
<dbReference type="Pfam" id="PF07654">
    <property type="entry name" value="C1-set"/>
    <property type="match status" value="1"/>
</dbReference>
<keyword evidence="2" id="KW-0812">Transmembrane</keyword>
<dbReference type="PROSITE" id="PS50835">
    <property type="entry name" value="IG_LIKE"/>
    <property type="match status" value="2"/>
</dbReference>
<dbReference type="InterPro" id="IPR003597">
    <property type="entry name" value="Ig_C1-set"/>
</dbReference>
<dbReference type="InterPro" id="IPR036179">
    <property type="entry name" value="Ig-like_dom_sf"/>
</dbReference>
<comment type="caution">
    <text evidence="5">The sequence shown here is derived from an EMBL/GenBank/DDBJ whole genome shotgun (WGS) entry which is preliminary data.</text>
</comment>
<dbReference type="InterPro" id="IPR013098">
    <property type="entry name" value="Ig_I-set"/>
</dbReference>
<accession>A0AAV2ZSP3</accession>
<dbReference type="SMART" id="SM00407">
    <property type="entry name" value="IGc1"/>
    <property type="match status" value="1"/>
</dbReference>
<keyword evidence="6" id="KW-1185">Reference proteome</keyword>
<dbReference type="InterPro" id="IPR013783">
    <property type="entry name" value="Ig-like_fold"/>
</dbReference>
<dbReference type="Pfam" id="PF07679">
    <property type="entry name" value="I-set"/>
    <property type="match status" value="1"/>
</dbReference>
<keyword evidence="1" id="KW-0393">Immunoglobulin domain</keyword>
<dbReference type="Proteomes" id="UP001181693">
    <property type="component" value="Unassembled WGS sequence"/>
</dbReference>
<feature type="domain" description="Ig-like" evidence="4">
    <location>
        <begin position="160"/>
        <end position="251"/>
    </location>
</feature>
<evidence type="ECO:0000256" key="1">
    <source>
        <dbReference type="ARBA" id="ARBA00023319"/>
    </source>
</evidence>
<keyword evidence="3" id="KW-0732">Signal</keyword>